<feature type="compositionally biased region" description="Low complexity" evidence="1">
    <location>
        <begin position="1"/>
        <end position="10"/>
    </location>
</feature>
<feature type="compositionally biased region" description="Acidic residues" evidence="1">
    <location>
        <begin position="450"/>
        <end position="460"/>
    </location>
</feature>
<feature type="compositionally biased region" description="Basic and acidic residues" evidence="1">
    <location>
        <begin position="232"/>
        <end position="246"/>
    </location>
</feature>
<proteinExistence type="predicted"/>
<dbReference type="SUPFAM" id="SSF51126">
    <property type="entry name" value="Pectin lyase-like"/>
    <property type="match status" value="1"/>
</dbReference>
<protein>
    <submittedName>
        <fullName evidence="2">Right-handed parallel beta-helix repeat-containing protein</fullName>
    </submittedName>
</protein>
<dbReference type="InterPro" id="IPR012334">
    <property type="entry name" value="Pectin_lyas_fold"/>
</dbReference>
<feature type="region of interest" description="Disordered" evidence="1">
    <location>
        <begin position="439"/>
        <end position="483"/>
    </location>
</feature>
<dbReference type="InterPro" id="IPR011050">
    <property type="entry name" value="Pectin_lyase_fold/virulence"/>
</dbReference>
<feature type="region of interest" description="Disordered" evidence="1">
    <location>
        <begin position="227"/>
        <end position="247"/>
    </location>
</feature>
<dbReference type="Gene3D" id="2.160.20.10">
    <property type="entry name" value="Single-stranded right-handed beta-helix, Pectin lyase-like"/>
    <property type="match status" value="1"/>
</dbReference>
<keyword evidence="3" id="KW-1185">Reference proteome</keyword>
<evidence type="ECO:0000313" key="3">
    <source>
        <dbReference type="Proteomes" id="UP001595925"/>
    </source>
</evidence>
<sequence>MRSTPDPSESSTDDPESGSDRSTSTGPERTPVSRRTFLGRAAIGGLAAAGLPAVVSRTAAAVPRADEYGTVIDMVEEGADDTGTESITPVLESVRGDDTLLYFPPGRYYMDSQFRYTGFENVGVVGEDATLVPATYYEFDGPQYRLFRLGTSSTPGRRIRFEGFEVDQTAPETGIRVVEAYAVDRLDIADVRVRGVHDSGTFGPFLANVLGSDGTGLVENVRAPDGGAWIDETPHTEPGGLRETRGPDGMLANQTEGTLRFKDCVIGGFPNHGLYASTSPGRIVVEGGHYSNSNPVSLRIGGTDSEVRSVTVEVDETRPQDVSQRGIQVGNGNVTIRDATVRITSPMPNSHAIAVLNSSTGTRIEGTRVEISGDRPNSGIVISPDAGRTTIADTEILHDVPRGYPLWARGSGGAPLTCSHVRVTEETVIDGSNDGVYCVEDGESIPSDPPESDSSEEEPTEPYSSDESGQPSDTDDDVCPTDL</sequence>
<dbReference type="AlphaFoldDB" id="A0ABD5QIW3"/>
<organism evidence="2 3">
    <name type="scientific">Saliphagus infecundisoli</name>
    <dbReference type="NCBI Taxonomy" id="1849069"/>
    <lineage>
        <taxon>Archaea</taxon>
        <taxon>Methanobacteriati</taxon>
        <taxon>Methanobacteriota</taxon>
        <taxon>Stenosarchaea group</taxon>
        <taxon>Halobacteria</taxon>
        <taxon>Halobacteriales</taxon>
        <taxon>Natrialbaceae</taxon>
        <taxon>Saliphagus</taxon>
    </lineage>
</organism>
<gene>
    <name evidence="2" type="ORF">ACFPFO_18630</name>
</gene>
<name>A0ABD5QIW3_9EURY</name>
<accession>A0ABD5QIW3</accession>
<dbReference type="Proteomes" id="UP001595925">
    <property type="component" value="Unassembled WGS sequence"/>
</dbReference>
<feature type="compositionally biased region" description="Acidic residues" evidence="1">
    <location>
        <begin position="473"/>
        <end position="483"/>
    </location>
</feature>
<evidence type="ECO:0000313" key="2">
    <source>
        <dbReference type="EMBL" id="MFC4989736.1"/>
    </source>
</evidence>
<feature type="region of interest" description="Disordered" evidence="1">
    <location>
        <begin position="1"/>
        <end position="34"/>
    </location>
</feature>
<dbReference type="RefSeq" id="WP_224828163.1">
    <property type="nucleotide sequence ID" value="NZ_JAIVEF010000004.1"/>
</dbReference>
<dbReference type="PROSITE" id="PS51318">
    <property type="entry name" value="TAT"/>
    <property type="match status" value="1"/>
</dbReference>
<dbReference type="InterPro" id="IPR006311">
    <property type="entry name" value="TAT_signal"/>
</dbReference>
<dbReference type="EMBL" id="JBHSJG010000054">
    <property type="protein sequence ID" value="MFC4989736.1"/>
    <property type="molecule type" value="Genomic_DNA"/>
</dbReference>
<evidence type="ECO:0000256" key="1">
    <source>
        <dbReference type="SAM" id="MobiDB-lite"/>
    </source>
</evidence>
<reference evidence="2 3" key="1">
    <citation type="journal article" date="2019" name="Int. J. Syst. Evol. Microbiol.">
        <title>The Global Catalogue of Microorganisms (GCM) 10K type strain sequencing project: providing services to taxonomists for standard genome sequencing and annotation.</title>
        <authorList>
            <consortium name="The Broad Institute Genomics Platform"/>
            <consortium name="The Broad Institute Genome Sequencing Center for Infectious Disease"/>
            <person name="Wu L."/>
            <person name="Ma J."/>
        </authorList>
    </citation>
    <scope>NUCLEOTIDE SEQUENCE [LARGE SCALE GENOMIC DNA]</scope>
    <source>
        <strain evidence="2 3">CGMCC 1.15824</strain>
    </source>
</reference>
<comment type="caution">
    <text evidence="2">The sequence shown here is derived from an EMBL/GenBank/DDBJ whole genome shotgun (WGS) entry which is preliminary data.</text>
</comment>